<protein>
    <submittedName>
        <fullName evidence="1">Uncharacterized protein</fullName>
    </submittedName>
</protein>
<evidence type="ECO:0000313" key="1">
    <source>
        <dbReference type="EMBL" id="GAH64423.1"/>
    </source>
</evidence>
<name>X1J3R4_9ZZZZ</name>
<dbReference type="EMBL" id="BARU01030540">
    <property type="protein sequence ID" value="GAH64423.1"/>
    <property type="molecule type" value="Genomic_DNA"/>
</dbReference>
<sequence length="244" mass="28225">MVARQSTGLKGLDAVLDYLRDGDNVVWQVDKIDDFRNFVTPFVTRAKQDSRKVVYMRFAKHKPLVQADTNVTIYDLDANSGFETFSTQVHNIISSEGKDVFYVFDCLSDLLSAWATDLMIGNFFMITCPHLFELETIGYFALLRNKHSFKTIARIRETTQLLLDVYNVEGNFYVHPLKVWKRYSPRMFLPHLQKADQFVPITNSVDATRLISYVSGKGLDPAKRTLDYWDRLFLRSEELSQNPS</sequence>
<reference evidence="1" key="1">
    <citation type="journal article" date="2014" name="Front. Microbiol.">
        <title>High frequency of phylogenetically diverse reductive dehalogenase-homologous genes in deep subseafloor sedimentary metagenomes.</title>
        <authorList>
            <person name="Kawai M."/>
            <person name="Futagami T."/>
            <person name="Toyoda A."/>
            <person name="Takaki Y."/>
            <person name="Nishi S."/>
            <person name="Hori S."/>
            <person name="Arai W."/>
            <person name="Tsubouchi T."/>
            <person name="Morono Y."/>
            <person name="Uchiyama I."/>
            <person name="Ito T."/>
            <person name="Fujiyama A."/>
            <person name="Inagaki F."/>
            <person name="Takami H."/>
        </authorList>
    </citation>
    <scope>NUCLEOTIDE SEQUENCE</scope>
    <source>
        <strain evidence="1">Expedition CK06-06</strain>
    </source>
</reference>
<organism evidence="1">
    <name type="scientific">marine sediment metagenome</name>
    <dbReference type="NCBI Taxonomy" id="412755"/>
    <lineage>
        <taxon>unclassified sequences</taxon>
        <taxon>metagenomes</taxon>
        <taxon>ecological metagenomes</taxon>
    </lineage>
</organism>
<dbReference type="AlphaFoldDB" id="X1J3R4"/>
<comment type="caution">
    <text evidence="1">The sequence shown here is derived from an EMBL/GenBank/DDBJ whole genome shotgun (WGS) entry which is preliminary data.</text>
</comment>
<accession>X1J3R4</accession>
<proteinExistence type="predicted"/>
<feature type="non-terminal residue" evidence="1">
    <location>
        <position position="244"/>
    </location>
</feature>
<gene>
    <name evidence="1" type="ORF">S03H2_48442</name>
</gene>